<accession>A0AAV2CX11</accession>
<gene>
    <name evidence="2" type="ORF">LTRI10_LOCUS8064</name>
</gene>
<organism evidence="2 3">
    <name type="scientific">Linum trigynum</name>
    <dbReference type="NCBI Taxonomy" id="586398"/>
    <lineage>
        <taxon>Eukaryota</taxon>
        <taxon>Viridiplantae</taxon>
        <taxon>Streptophyta</taxon>
        <taxon>Embryophyta</taxon>
        <taxon>Tracheophyta</taxon>
        <taxon>Spermatophyta</taxon>
        <taxon>Magnoliopsida</taxon>
        <taxon>eudicotyledons</taxon>
        <taxon>Gunneridae</taxon>
        <taxon>Pentapetalae</taxon>
        <taxon>rosids</taxon>
        <taxon>fabids</taxon>
        <taxon>Malpighiales</taxon>
        <taxon>Linaceae</taxon>
        <taxon>Linum</taxon>
    </lineage>
</organism>
<feature type="region of interest" description="Disordered" evidence="1">
    <location>
        <begin position="59"/>
        <end position="81"/>
    </location>
</feature>
<evidence type="ECO:0000313" key="3">
    <source>
        <dbReference type="Proteomes" id="UP001497516"/>
    </source>
</evidence>
<name>A0AAV2CX11_9ROSI</name>
<keyword evidence="3" id="KW-1185">Reference proteome</keyword>
<reference evidence="2 3" key="1">
    <citation type="submission" date="2024-04" db="EMBL/GenBank/DDBJ databases">
        <authorList>
            <person name="Fracassetti M."/>
        </authorList>
    </citation>
    <scope>NUCLEOTIDE SEQUENCE [LARGE SCALE GENOMIC DNA]</scope>
</reference>
<protein>
    <submittedName>
        <fullName evidence="2">Uncharacterized protein</fullName>
    </submittedName>
</protein>
<dbReference type="AlphaFoldDB" id="A0AAV2CX11"/>
<proteinExistence type="predicted"/>
<evidence type="ECO:0000256" key="1">
    <source>
        <dbReference type="SAM" id="MobiDB-lite"/>
    </source>
</evidence>
<dbReference type="EMBL" id="OZ034814">
    <property type="protein sequence ID" value="CAL1360641.1"/>
    <property type="molecule type" value="Genomic_DNA"/>
</dbReference>
<dbReference type="Proteomes" id="UP001497516">
    <property type="component" value="Chromosome 10"/>
</dbReference>
<evidence type="ECO:0000313" key="2">
    <source>
        <dbReference type="EMBL" id="CAL1360641.1"/>
    </source>
</evidence>
<sequence>MATLTYPSVLLSPETEMANSTTMASGTPTPKNNHMSQLLLSSSPRINLAERKAIIQHPLSKSRDFPHNPSILDLLPRPPNH</sequence>